<evidence type="ECO:0000313" key="1">
    <source>
        <dbReference type="EMBL" id="KAJ8896204.1"/>
    </source>
</evidence>
<reference evidence="1 2" key="1">
    <citation type="submission" date="2023-02" db="EMBL/GenBank/DDBJ databases">
        <title>LHISI_Scaffold_Assembly.</title>
        <authorList>
            <person name="Stuart O.P."/>
            <person name="Cleave R."/>
            <person name="Magrath M.J.L."/>
            <person name="Mikheyev A.S."/>
        </authorList>
    </citation>
    <scope>NUCLEOTIDE SEQUENCE [LARGE SCALE GENOMIC DNA]</scope>
    <source>
        <strain evidence="1">Daus_M_001</strain>
        <tissue evidence="1">Leg muscle</tissue>
    </source>
</reference>
<proteinExistence type="predicted"/>
<gene>
    <name evidence="1" type="ORF">PR048_001547</name>
</gene>
<accession>A0ABQ9IHU3</accession>
<sequence length="178" mass="20019">MLTTMCTPLRNMALYMLWPTCVTPISSLHADTPVRRLKSHCVSDVELCGLSLVQIYHSSDSSGCSKLVHGFMEKCFNNDDYKSTAVVPLPFVNLAPNNPSTIYTGLLYAAEGRAKLGKAYSMATFDQPLYAKACEMDFILVRWFTILFLDTDKTCCFPWRISSFSSIIGLNRTHHGWE</sequence>
<protein>
    <submittedName>
        <fullName evidence="1">Uncharacterized protein</fullName>
    </submittedName>
</protein>
<evidence type="ECO:0000313" key="2">
    <source>
        <dbReference type="Proteomes" id="UP001159363"/>
    </source>
</evidence>
<name>A0ABQ9IHU3_9NEOP</name>
<organism evidence="1 2">
    <name type="scientific">Dryococelus australis</name>
    <dbReference type="NCBI Taxonomy" id="614101"/>
    <lineage>
        <taxon>Eukaryota</taxon>
        <taxon>Metazoa</taxon>
        <taxon>Ecdysozoa</taxon>
        <taxon>Arthropoda</taxon>
        <taxon>Hexapoda</taxon>
        <taxon>Insecta</taxon>
        <taxon>Pterygota</taxon>
        <taxon>Neoptera</taxon>
        <taxon>Polyneoptera</taxon>
        <taxon>Phasmatodea</taxon>
        <taxon>Verophasmatodea</taxon>
        <taxon>Anareolatae</taxon>
        <taxon>Phasmatidae</taxon>
        <taxon>Eurycanthinae</taxon>
        <taxon>Dryococelus</taxon>
    </lineage>
</organism>
<comment type="caution">
    <text evidence="1">The sequence shown here is derived from an EMBL/GenBank/DDBJ whole genome shotgun (WGS) entry which is preliminary data.</text>
</comment>
<dbReference type="EMBL" id="JARBHB010000001">
    <property type="protein sequence ID" value="KAJ8896204.1"/>
    <property type="molecule type" value="Genomic_DNA"/>
</dbReference>
<dbReference type="Proteomes" id="UP001159363">
    <property type="component" value="Chromosome 1"/>
</dbReference>
<keyword evidence="2" id="KW-1185">Reference proteome</keyword>